<dbReference type="AlphaFoldDB" id="A0A0L8HTT8"/>
<proteinExistence type="predicted"/>
<name>A0A0L8HTT8_OCTBM</name>
<reference evidence="1" key="1">
    <citation type="submission" date="2015-07" db="EMBL/GenBank/DDBJ databases">
        <title>MeaNS - Measles Nucleotide Surveillance Program.</title>
        <authorList>
            <person name="Tran T."/>
            <person name="Druce J."/>
        </authorList>
    </citation>
    <scope>NUCLEOTIDE SEQUENCE</scope>
    <source>
        <strain evidence="1">UCB-OBI-ISO-001</strain>
        <tissue evidence="1">Gonad</tissue>
    </source>
</reference>
<organism evidence="1">
    <name type="scientific">Octopus bimaculoides</name>
    <name type="common">California two-spotted octopus</name>
    <dbReference type="NCBI Taxonomy" id="37653"/>
    <lineage>
        <taxon>Eukaryota</taxon>
        <taxon>Metazoa</taxon>
        <taxon>Spiralia</taxon>
        <taxon>Lophotrochozoa</taxon>
        <taxon>Mollusca</taxon>
        <taxon>Cephalopoda</taxon>
        <taxon>Coleoidea</taxon>
        <taxon>Octopodiformes</taxon>
        <taxon>Octopoda</taxon>
        <taxon>Incirrata</taxon>
        <taxon>Octopodidae</taxon>
        <taxon>Octopus</taxon>
    </lineage>
</organism>
<gene>
    <name evidence="1" type="ORF">OCBIM_22007067mg</name>
</gene>
<dbReference type="EMBL" id="KQ417374">
    <property type="protein sequence ID" value="KOF92200.1"/>
    <property type="molecule type" value="Genomic_DNA"/>
</dbReference>
<protein>
    <submittedName>
        <fullName evidence="1">Uncharacterized protein</fullName>
    </submittedName>
</protein>
<sequence length="57" mass="6784">MQFRSVTEKKKIPPKNFEILRQCKKKLEMVLSLTLEILKIQLISNIERRGEKNSNQL</sequence>
<accession>A0A0L8HTT8</accession>
<evidence type="ECO:0000313" key="1">
    <source>
        <dbReference type="EMBL" id="KOF92200.1"/>
    </source>
</evidence>